<dbReference type="PANTHER" id="PTHR30535">
    <property type="entry name" value="VITAMIN B12-BINDING PROTEIN"/>
    <property type="match status" value="1"/>
</dbReference>
<dbReference type="InterPro" id="IPR050902">
    <property type="entry name" value="ABC_Transporter_SBP"/>
</dbReference>
<evidence type="ECO:0000256" key="1">
    <source>
        <dbReference type="SAM" id="MobiDB-lite"/>
    </source>
</evidence>
<dbReference type="InterPro" id="IPR002491">
    <property type="entry name" value="ABC_transptr_periplasmic_BD"/>
</dbReference>
<sequence>MDARAGSWRQNGDHRRRFSLRRQDLLGGRARQPVHGRLPRRRHRGSLALAGQPASASRSPDAGRAGFDRRSPDHWFGRRVFRRSAVWRAPGSLSLRSVRREAAMKGLHDSRLWRRLTTAFIVLPLLACVATASADERIVTDMRDRPVAIPAQVTRAIGTGGAVDAWFLLLGAQDKLVATSTTITKNPWFAKFYPRIRQLPTPISSNDINIEDLTARQPQVAILLSGMASIDKIERAGIPTVVLERRNAEELMRAVSIAADVLGPAEREAAARFCAYYRANIAKVSARVGTISPERRTRVYYAGGAALATEGKNTLVSSWIELAGGRNVAEAAGVNGMSGKVSMEDVIAADPEVIVTLTPTVRDEILSDASWRSIAAVREGRVHVNPKSAYSWGVRSAEEAIQVLWAATIIHPELFGDIDMVAETRAFHAAFFKVALGDADIRHILNAEPPDPSPAGDR</sequence>
<evidence type="ECO:0000313" key="4">
    <source>
        <dbReference type="EMBL" id="PPQ26721.1"/>
    </source>
</evidence>
<accession>A0A2S6MWI7</accession>
<protein>
    <recommendedName>
        <fullName evidence="3">Fe/B12 periplasmic-binding domain-containing protein</fullName>
    </recommendedName>
</protein>
<name>A0A2S6MWI7_9HYPH</name>
<dbReference type="Proteomes" id="UP000239089">
    <property type="component" value="Unassembled WGS sequence"/>
</dbReference>
<feature type="region of interest" description="Disordered" evidence="1">
    <location>
        <begin position="19"/>
        <end position="69"/>
    </location>
</feature>
<dbReference type="Gene3D" id="1.20.58.2180">
    <property type="match status" value="1"/>
</dbReference>
<keyword evidence="2" id="KW-0812">Transmembrane</keyword>
<organism evidence="4 5">
    <name type="scientific">Rhodoblastus sphagnicola</name>
    <dbReference type="NCBI Taxonomy" id="333368"/>
    <lineage>
        <taxon>Bacteria</taxon>
        <taxon>Pseudomonadati</taxon>
        <taxon>Pseudomonadota</taxon>
        <taxon>Alphaproteobacteria</taxon>
        <taxon>Hyphomicrobiales</taxon>
        <taxon>Rhodoblastaceae</taxon>
        <taxon>Rhodoblastus</taxon>
    </lineage>
</organism>
<dbReference type="AlphaFoldDB" id="A0A2S6MWI7"/>
<feature type="domain" description="Fe/B12 periplasmic-binding" evidence="3">
    <location>
        <begin position="155"/>
        <end position="414"/>
    </location>
</feature>
<dbReference type="EMBL" id="NHSJ01000131">
    <property type="protein sequence ID" value="PPQ26721.1"/>
    <property type="molecule type" value="Genomic_DNA"/>
</dbReference>
<dbReference type="SUPFAM" id="SSF53807">
    <property type="entry name" value="Helical backbone' metal receptor"/>
    <property type="match status" value="1"/>
</dbReference>
<evidence type="ECO:0000259" key="3">
    <source>
        <dbReference type="PROSITE" id="PS50983"/>
    </source>
</evidence>
<proteinExistence type="predicted"/>
<reference evidence="4 5" key="1">
    <citation type="journal article" date="2018" name="Arch. Microbiol.">
        <title>New insights into the metabolic potential of the phototrophic purple bacterium Rhodopila globiformis DSM 161(T) from its draft genome sequence and evidence for a vanadium-dependent nitrogenase.</title>
        <authorList>
            <person name="Imhoff J.F."/>
            <person name="Rahn T."/>
            <person name="Kunzel S."/>
            <person name="Neulinger S.C."/>
        </authorList>
    </citation>
    <scope>NUCLEOTIDE SEQUENCE [LARGE SCALE GENOMIC DNA]</scope>
    <source>
        <strain evidence="4 5">DSM 16996</strain>
    </source>
</reference>
<feature type="compositionally biased region" description="Basic residues" evidence="1">
    <location>
        <begin position="32"/>
        <end position="45"/>
    </location>
</feature>
<dbReference type="Pfam" id="PF01497">
    <property type="entry name" value="Peripla_BP_2"/>
    <property type="match status" value="1"/>
</dbReference>
<dbReference type="Gene3D" id="3.40.50.1980">
    <property type="entry name" value="Nitrogenase molybdenum iron protein domain"/>
    <property type="match status" value="2"/>
</dbReference>
<dbReference type="CDD" id="cd01142">
    <property type="entry name" value="TroA_e"/>
    <property type="match status" value="1"/>
</dbReference>
<keyword evidence="5" id="KW-1185">Reference proteome</keyword>
<gene>
    <name evidence="4" type="ORF">CCR94_21670</name>
</gene>
<keyword evidence="2" id="KW-1133">Transmembrane helix</keyword>
<comment type="caution">
    <text evidence="4">The sequence shown here is derived from an EMBL/GenBank/DDBJ whole genome shotgun (WGS) entry which is preliminary data.</text>
</comment>
<evidence type="ECO:0000313" key="5">
    <source>
        <dbReference type="Proteomes" id="UP000239089"/>
    </source>
</evidence>
<dbReference type="PANTHER" id="PTHR30535:SF34">
    <property type="entry name" value="MOLYBDATE-BINDING PROTEIN MOLA"/>
    <property type="match status" value="1"/>
</dbReference>
<dbReference type="PROSITE" id="PS50983">
    <property type="entry name" value="FE_B12_PBP"/>
    <property type="match status" value="1"/>
</dbReference>
<evidence type="ECO:0000256" key="2">
    <source>
        <dbReference type="SAM" id="Phobius"/>
    </source>
</evidence>
<feature type="transmembrane region" description="Helical" evidence="2">
    <location>
        <begin position="112"/>
        <end position="134"/>
    </location>
</feature>
<keyword evidence="2" id="KW-0472">Membrane</keyword>